<dbReference type="RefSeq" id="WP_144887601.1">
    <property type="nucleotide sequence ID" value="NZ_VLLE01000005.1"/>
</dbReference>
<dbReference type="Proteomes" id="UP000316167">
    <property type="component" value="Unassembled WGS sequence"/>
</dbReference>
<name>A0A562SHC8_9BACT</name>
<dbReference type="AlphaFoldDB" id="A0A562SHC8"/>
<evidence type="ECO:0000313" key="1">
    <source>
        <dbReference type="EMBL" id="TWI80558.1"/>
    </source>
</evidence>
<dbReference type="EMBL" id="VLLE01000005">
    <property type="protein sequence ID" value="TWI80558.1"/>
    <property type="molecule type" value="Genomic_DNA"/>
</dbReference>
<comment type="caution">
    <text evidence="1">The sequence shown here is derived from an EMBL/GenBank/DDBJ whole genome shotgun (WGS) entry which is preliminary data.</text>
</comment>
<gene>
    <name evidence="1" type="ORF">IQ13_3236</name>
</gene>
<proteinExistence type="predicted"/>
<sequence>MVEVLTPALKDKLLEYIVKNAELEKHVFGHREQFVKETELSISLLQAALYQFERLGLLKDVGIGSLSVEFTATAELHDFYLRGGFTVKEEILEKNIEKLMFEIDHLKKSLTPDQLDTANRLSSIAQGIGAAVQILTTIK</sequence>
<reference evidence="1 2" key="1">
    <citation type="journal article" date="2015" name="Stand. Genomic Sci.">
        <title>Genomic Encyclopedia of Bacterial and Archaeal Type Strains, Phase III: the genomes of soil and plant-associated and newly described type strains.</title>
        <authorList>
            <person name="Whitman W.B."/>
            <person name="Woyke T."/>
            <person name="Klenk H.P."/>
            <person name="Zhou Y."/>
            <person name="Lilburn T.G."/>
            <person name="Beck B.J."/>
            <person name="De Vos P."/>
            <person name="Vandamme P."/>
            <person name="Eisen J.A."/>
            <person name="Garrity G."/>
            <person name="Hugenholtz P."/>
            <person name="Kyrpides N.C."/>
        </authorList>
    </citation>
    <scope>NUCLEOTIDE SEQUENCE [LARGE SCALE GENOMIC DNA]</scope>
    <source>
        <strain evidence="1 2">CGMCC 1.7271</strain>
    </source>
</reference>
<protein>
    <submittedName>
        <fullName evidence="1">Uncharacterized protein</fullName>
    </submittedName>
</protein>
<keyword evidence="2" id="KW-1185">Reference proteome</keyword>
<evidence type="ECO:0000313" key="2">
    <source>
        <dbReference type="Proteomes" id="UP000316167"/>
    </source>
</evidence>
<dbReference type="OrthoDB" id="9980143at2"/>
<accession>A0A562SHC8</accession>
<organism evidence="1 2">
    <name type="scientific">Lacibacter cauensis</name>
    <dbReference type="NCBI Taxonomy" id="510947"/>
    <lineage>
        <taxon>Bacteria</taxon>
        <taxon>Pseudomonadati</taxon>
        <taxon>Bacteroidota</taxon>
        <taxon>Chitinophagia</taxon>
        <taxon>Chitinophagales</taxon>
        <taxon>Chitinophagaceae</taxon>
        <taxon>Lacibacter</taxon>
    </lineage>
</organism>